<keyword evidence="1" id="KW-1133">Transmembrane helix</keyword>
<evidence type="ECO:0000256" key="1">
    <source>
        <dbReference type="SAM" id="Phobius"/>
    </source>
</evidence>
<dbReference type="OrthoDB" id="68610at2759"/>
<dbReference type="eggNOG" id="ENOG502QSKS">
    <property type="taxonomic scope" value="Eukaryota"/>
</dbReference>
<dbReference type="PANTHER" id="PTHR46137">
    <property type="entry name" value="OS05G0310600 PROTEIN"/>
    <property type="match status" value="1"/>
</dbReference>
<organism evidence="3 4">
    <name type="scientific">Nelumbo nucifera</name>
    <name type="common">Sacred lotus</name>
    <dbReference type="NCBI Taxonomy" id="4432"/>
    <lineage>
        <taxon>Eukaryota</taxon>
        <taxon>Viridiplantae</taxon>
        <taxon>Streptophyta</taxon>
        <taxon>Embryophyta</taxon>
        <taxon>Tracheophyta</taxon>
        <taxon>Spermatophyta</taxon>
        <taxon>Magnoliopsida</taxon>
        <taxon>Proteales</taxon>
        <taxon>Nelumbonaceae</taxon>
        <taxon>Nelumbo</taxon>
    </lineage>
</organism>
<accession>A0A1U7Z766</accession>
<dbReference type="KEGG" id="nnu:104587482"/>
<proteinExistence type="predicted"/>
<evidence type="ECO:0000313" key="4">
    <source>
        <dbReference type="RefSeq" id="XP_010243412.1"/>
    </source>
</evidence>
<gene>
    <name evidence="4" type="primary">LOC104587482</name>
</gene>
<dbReference type="RefSeq" id="XP_010243412.1">
    <property type="nucleotide sequence ID" value="XM_010245110.1"/>
</dbReference>
<feature type="domain" description="LRAT" evidence="2">
    <location>
        <begin position="34"/>
        <end position="178"/>
    </location>
</feature>
<dbReference type="InterPro" id="IPR007053">
    <property type="entry name" value="LRAT_dom"/>
</dbReference>
<sequence length="327" mass="37340">METEKIKPGMRSIKRLFVNKIDRCELKKGDHIYCWRSPLYIYAHHGIYIGDEQVIHFFTSDRNSSYFSGSSWDGSSILRNPCTKCDYSSREGVVKCCLDCFLSGGELRRFHYNVSRAFLLTRIRAGTCSHAKSSPPALILQRAKFLLECNGFGRYDVFNNNCEHFAIYCSTGLIARKPREIGQVGALNGVLQQLFLNEKLKAFLRKNLQIKVLEPIIAILKNLLEAEDQRTRDVLGSKLEEIVEELGLFGKDKQNLGSNVVTLLKLFGSTAINMRDALPIWLKLVLEVFISLLFIYVIALYRSDIGVHKDVRLVEVEQLVIERKPVE</sequence>
<keyword evidence="1" id="KW-0812">Transmembrane</keyword>
<feature type="transmembrane region" description="Helical" evidence="1">
    <location>
        <begin position="280"/>
        <end position="301"/>
    </location>
</feature>
<dbReference type="InParanoid" id="A0A1U7Z766"/>
<keyword evidence="3" id="KW-1185">Reference proteome</keyword>
<name>A0A1U7Z766_NELNU</name>
<dbReference type="STRING" id="4432.A0A1U7Z766"/>
<evidence type="ECO:0000313" key="3">
    <source>
        <dbReference type="Proteomes" id="UP000189703"/>
    </source>
</evidence>
<dbReference type="Pfam" id="PF04970">
    <property type="entry name" value="LRAT"/>
    <property type="match status" value="1"/>
</dbReference>
<dbReference type="PANTHER" id="PTHR46137:SF3">
    <property type="entry name" value="OS05G0310600 PROTEIN"/>
    <property type="match status" value="1"/>
</dbReference>
<evidence type="ECO:0000259" key="2">
    <source>
        <dbReference type="PROSITE" id="PS51934"/>
    </source>
</evidence>
<dbReference type="Proteomes" id="UP000189703">
    <property type="component" value="Unplaced"/>
</dbReference>
<keyword evidence="1" id="KW-0472">Membrane</keyword>
<dbReference type="GeneID" id="104587482"/>
<dbReference type="AlphaFoldDB" id="A0A1U7Z766"/>
<reference evidence="4" key="1">
    <citation type="submission" date="2025-08" db="UniProtKB">
        <authorList>
            <consortium name="RefSeq"/>
        </authorList>
    </citation>
    <scope>IDENTIFICATION</scope>
</reference>
<dbReference type="PROSITE" id="PS51934">
    <property type="entry name" value="LRAT"/>
    <property type="match status" value="1"/>
</dbReference>
<dbReference type="Gene3D" id="3.90.1720.10">
    <property type="entry name" value="endopeptidase domain like (from Nostoc punctiforme)"/>
    <property type="match status" value="1"/>
</dbReference>
<protein>
    <submittedName>
        <fullName evidence="4">Uncharacterized protein LOC104587482</fullName>
    </submittedName>
</protein>